<feature type="region of interest" description="Disordered" evidence="1">
    <location>
        <begin position="28"/>
        <end position="51"/>
    </location>
</feature>
<reference evidence="4 5" key="1">
    <citation type="submission" date="2019-04" db="EMBL/GenBank/DDBJ databases">
        <title>Draft genome sequence of Youngimonas vesicularis.</title>
        <authorList>
            <person name="Hameed A."/>
        </authorList>
    </citation>
    <scope>NUCLEOTIDE SEQUENCE [LARGE SCALE GENOMIC DNA]</scope>
    <source>
        <strain evidence="4 5">CC-AMW-E</strain>
    </source>
</reference>
<feature type="chain" id="PRO_5020560270" evidence="2">
    <location>
        <begin position="21"/>
        <end position="176"/>
    </location>
</feature>
<dbReference type="RefSeq" id="WP_136338026.1">
    <property type="nucleotide sequence ID" value="NZ_SSMD01000002.1"/>
</dbReference>
<dbReference type="EMBL" id="SSMD01000002">
    <property type="protein sequence ID" value="THD75663.1"/>
    <property type="molecule type" value="Genomic_DNA"/>
</dbReference>
<dbReference type="Proteomes" id="UP000306113">
    <property type="component" value="Unassembled WGS sequence"/>
</dbReference>
<dbReference type="Pfam" id="PF01471">
    <property type="entry name" value="PG_binding_1"/>
    <property type="match status" value="1"/>
</dbReference>
<dbReference type="InterPro" id="IPR002477">
    <property type="entry name" value="Peptidoglycan-bd-like"/>
</dbReference>
<sequence length="176" mass="19272">MIRFPVPALLALFGVAACNASLPMPELSPEPEVTRSYEEAPPGARPGSCWGKHTTPALIETVTEQIMLQPAQVRTDGTVEQPAIYKTETHQRITRERRDTWFETPCPEAQTPDFVASVQRALAARGHYHGRITGEMDSATRAAVRRYQKPQGLDSGILSTAAARKLGLIAVILPKD</sequence>
<dbReference type="AlphaFoldDB" id="A0A4S3MAQ2"/>
<keyword evidence="5" id="KW-1185">Reference proteome</keyword>
<dbReference type="InterPro" id="IPR036365">
    <property type="entry name" value="PGBD-like_sf"/>
</dbReference>
<evidence type="ECO:0000256" key="1">
    <source>
        <dbReference type="SAM" id="MobiDB-lite"/>
    </source>
</evidence>
<accession>A0A4S3MAQ2</accession>
<dbReference type="PROSITE" id="PS51257">
    <property type="entry name" value="PROKAR_LIPOPROTEIN"/>
    <property type="match status" value="1"/>
</dbReference>
<feature type="domain" description="Peptidoglycan binding-like" evidence="3">
    <location>
        <begin position="113"/>
        <end position="161"/>
    </location>
</feature>
<dbReference type="SUPFAM" id="SSF47090">
    <property type="entry name" value="PGBD-like"/>
    <property type="match status" value="1"/>
</dbReference>
<evidence type="ECO:0000259" key="3">
    <source>
        <dbReference type="Pfam" id="PF01471"/>
    </source>
</evidence>
<name>A0A4S3MAQ2_9RHOB</name>
<proteinExistence type="predicted"/>
<keyword evidence="2" id="KW-0732">Signal</keyword>
<evidence type="ECO:0000313" key="5">
    <source>
        <dbReference type="Proteomes" id="UP000306113"/>
    </source>
</evidence>
<feature type="signal peptide" evidence="2">
    <location>
        <begin position="1"/>
        <end position="20"/>
    </location>
</feature>
<evidence type="ECO:0000313" key="4">
    <source>
        <dbReference type="EMBL" id="THD75663.1"/>
    </source>
</evidence>
<dbReference type="OrthoDB" id="7861420at2"/>
<gene>
    <name evidence="4" type="ORF">E7681_04195</name>
</gene>
<protein>
    <submittedName>
        <fullName evidence="4">Peptidoglycan-binding protein</fullName>
    </submittedName>
</protein>
<comment type="caution">
    <text evidence="4">The sequence shown here is derived from an EMBL/GenBank/DDBJ whole genome shotgun (WGS) entry which is preliminary data.</text>
</comment>
<evidence type="ECO:0000256" key="2">
    <source>
        <dbReference type="SAM" id="SignalP"/>
    </source>
</evidence>
<organism evidence="4 5">
    <name type="scientific">Thalassobius vesicularis</name>
    <dbReference type="NCBI Taxonomy" id="1294297"/>
    <lineage>
        <taxon>Bacteria</taxon>
        <taxon>Pseudomonadati</taxon>
        <taxon>Pseudomonadota</taxon>
        <taxon>Alphaproteobacteria</taxon>
        <taxon>Rhodobacterales</taxon>
        <taxon>Roseobacteraceae</taxon>
        <taxon>Thalassovita</taxon>
    </lineage>
</organism>
<dbReference type="InterPro" id="IPR036366">
    <property type="entry name" value="PGBDSf"/>
</dbReference>
<dbReference type="Gene3D" id="1.10.101.10">
    <property type="entry name" value="PGBD-like superfamily/PGBD"/>
    <property type="match status" value="1"/>
</dbReference>